<gene>
    <name evidence="2" type="ORF">GCM10009680_62690</name>
</gene>
<proteinExistence type="predicted"/>
<organism evidence="2 3">
    <name type="scientific">Streptomyces yatensis</name>
    <dbReference type="NCBI Taxonomy" id="155177"/>
    <lineage>
        <taxon>Bacteria</taxon>
        <taxon>Bacillati</taxon>
        <taxon>Actinomycetota</taxon>
        <taxon>Actinomycetes</taxon>
        <taxon>Kitasatosporales</taxon>
        <taxon>Streptomycetaceae</taxon>
        <taxon>Streptomyces</taxon>
        <taxon>Streptomyces violaceusniger group</taxon>
    </lineage>
</organism>
<evidence type="ECO:0000313" key="2">
    <source>
        <dbReference type="EMBL" id="GAA1713049.1"/>
    </source>
</evidence>
<evidence type="ECO:0000313" key="3">
    <source>
        <dbReference type="Proteomes" id="UP001499947"/>
    </source>
</evidence>
<dbReference type="EMBL" id="BAAALR010000071">
    <property type="protein sequence ID" value="GAA1713049.1"/>
    <property type="molecule type" value="Genomic_DNA"/>
</dbReference>
<evidence type="ECO:0008006" key="4">
    <source>
        <dbReference type="Google" id="ProtNLM"/>
    </source>
</evidence>
<dbReference type="RefSeq" id="WP_246586135.1">
    <property type="nucleotide sequence ID" value="NZ_BAAALR010000071.1"/>
</dbReference>
<keyword evidence="3" id="KW-1185">Reference proteome</keyword>
<evidence type="ECO:0000256" key="1">
    <source>
        <dbReference type="SAM" id="MobiDB-lite"/>
    </source>
</evidence>
<comment type="caution">
    <text evidence="2">The sequence shown here is derived from an EMBL/GenBank/DDBJ whole genome shotgun (WGS) entry which is preliminary data.</text>
</comment>
<protein>
    <recommendedName>
        <fullName evidence="4">Membrane transporter protein</fullName>
    </recommendedName>
</protein>
<reference evidence="2 3" key="1">
    <citation type="journal article" date="2019" name="Int. J. Syst. Evol. Microbiol.">
        <title>The Global Catalogue of Microorganisms (GCM) 10K type strain sequencing project: providing services to taxonomists for standard genome sequencing and annotation.</title>
        <authorList>
            <consortium name="The Broad Institute Genomics Platform"/>
            <consortium name="The Broad Institute Genome Sequencing Center for Infectious Disease"/>
            <person name="Wu L."/>
            <person name="Ma J."/>
        </authorList>
    </citation>
    <scope>NUCLEOTIDE SEQUENCE [LARGE SCALE GENOMIC DNA]</scope>
    <source>
        <strain evidence="2 3">JCM 13244</strain>
    </source>
</reference>
<sequence length="231" mass="24188">MPPALGAATGAVQALITWRRGPTARIAGPLLASLAFAAGTAVGPVVSGLLAQYAPGTLTTPHVLHLALALRAWVWQRLRRTVPAPTAVRGAGAQRRWRPTRPHSGAMRAVDARTPAGQRAGIEAALYLPLYWGWGAHGRRRAADRLDATHRGGDPAQLGRSGSAGQIRFGWAGSALAALVLSAGHCRTFSARRHTRAGIPSVASVFSAHVTAPTTYVQDRRSAAPAPSPHE</sequence>
<name>A0ABN2IW82_9ACTN</name>
<dbReference type="Proteomes" id="UP001499947">
    <property type="component" value="Unassembled WGS sequence"/>
</dbReference>
<accession>A0ABN2IW82</accession>
<feature type="region of interest" description="Disordered" evidence="1">
    <location>
        <begin position="86"/>
        <end position="113"/>
    </location>
</feature>